<accession>A0ABP1CI82</accession>
<sequence>MHPALCIDEILLQVFSYLRPPNNRWNDRYYVGKIRSARKTLASMARTCKLFSEPALNLLWERQNSILPLLKVLPTFRRNENDAYSIVSPISPEDWERFQSYARRIHIFIYSSSKSIHSSVFACLAQARGDAPLLPSLRHIVWTRSSTFGDEMVLFVAPSLKIADIGPFGYVSCMDEVETFDGNHGLEVLLDSLVKVASNLEQLKVEGSLTSACTSSISRLRNLRVLDLSACGSWSSIQTFQTLATMEHLTQLQINTLSLGMDGGQTEVPFSSLQILEISGSPSSINSVVRSISSTHLRAITIKGTYSYPPEEWQPCCSTLNSRFSNSLREFRMNLLLGCLSMTKESEDVMQLIRPLVDISMLRVVALDLEGHLRVDDADITSMASAWRELREFRLWCHKSGNGPSLQSLAACAAFCPQLAQLELPIDARRLRATNHGHDGDKTGPQAGSPDSPCPSADVASFGLRRLTLLGNVGIDDPERVGSRIRGLFPMLRHFEAYAWDPSMNTMWTQVKRSLPSLRRTKPREPWVIRKPR</sequence>
<dbReference type="SUPFAM" id="SSF52047">
    <property type="entry name" value="RNI-like"/>
    <property type="match status" value="1"/>
</dbReference>
<keyword evidence="3" id="KW-1185">Reference proteome</keyword>
<dbReference type="Gene3D" id="3.80.10.10">
    <property type="entry name" value="Ribonuclease Inhibitor"/>
    <property type="match status" value="1"/>
</dbReference>
<dbReference type="EMBL" id="OZ037944">
    <property type="protein sequence ID" value="CAL1695410.1"/>
    <property type="molecule type" value="Genomic_DNA"/>
</dbReference>
<reference evidence="3" key="1">
    <citation type="submission" date="2024-04" db="EMBL/GenBank/DDBJ databases">
        <authorList>
            <person name="Shaw F."/>
            <person name="Minotto A."/>
        </authorList>
    </citation>
    <scope>NUCLEOTIDE SEQUENCE [LARGE SCALE GENOMIC DNA]</scope>
</reference>
<gene>
    <name evidence="2" type="ORF">GFSPODELE1_LOCUS738</name>
</gene>
<name>A0ABP1CI82_9APHY</name>
<feature type="region of interest" description="Disordered" evidence="1">
    <location>
        <begin position="434"/>
        <end position="455"/>
    </location>
</feature>
<evidence type="ECO:0000313" key="2">
    <source>
        <dbReference type="EMBL" id="CAL1695410.1"/>
    </source>
</evidence>
<evidence type="ECO:0000256" key="1">
    <source>
        <dbReference type="SAM" id="MobiDB-lite"/>
    </source>
</evidence>
<proteinExistence type="predicted"/>
<protein>
    <recommendedName>
        <fullName evidence="4">F-box domain-containing protein</fullName>
    </recommendedName>
</protein>
<organism evidence="2 3">
    <name type="scientific">Somion occarium</name>
    <dbReference type="NCBI Taxonomy" id="3059160"/>
    <lineage>
        <taxon>Eukaryota</taxon>
        <taxon>Fungi</taxon>
        <taxon>Dikarya</taxon>
        <taxon>Basidiomycota</taxon>
        <taxon>Agaricomycotina</taxon>
        <taxon>Agaricomycetes</taxon>
        <taxon>Polyporales</taxon>
        <taxon>Cerrenaceae</taxon>
        <taxon>Somion</taxon>
    </lineage>
</organism>
<dbReference type="InterPro" id="IPR032675">
    <property type="entry name" value="LRR_dom_sf"/>
</dbReference>
<evidence type="ECO:0000313" key="3">
    <source>
        <dbReference type="Proteomes" id="UP001497453"/>
    </source>
</evidence>
<dbReference type="Proteomes" id="UP001497453">
    <property type="component" value="Chromosome 1"/>
</dbReference>
<evidence type="ECO:0008006" key="4">
    <source>
        <dbReference type="Google" id="ProtNLM"/>
    </source>
</evidence>